<dbReference type="SMART" id="SM00347">
    <property type="entry name" value="HTH_MARR"/>
    <property type="match status" value="1"/>
</dbReference>
<protein>
    <submittedName>
        <fullName evidence="2">MarR family transcriptional regulator</fullName>
    </submittedName>
</protein>
<dbReference type="Gene3D" id="1.10.10.10">
    <property type="entry name" value="Winged helix-like DNA-binding domain superfamily/Winged helix DNA-binding domain"/>
    <property type="match status" value="1"/>
</dbReference>
<dbReference type="Pfam" id="PF12802">
    <property type="entry name" value="MarR_2"/>
    <property type="match status" value="1"/>
</dbReference>
<dbReference type="PRINTS" id="PR00598">
    <property type="entry name" value="HTHMARR"/>
</dbReference>
<evidence type="ECO:0000259" key="1">
    <source>
        <dbReference type="PROSITE" id="PS50995"/>
    </source>
</evidence>
<evidence type="ECO:0000313" key="3">
    <source>
        <dbReference type="Proteomes" id="UP001204320"/>
    </source>
</evidence>
<evidence type="ECO:0000313" key="2">
    <source>
        <dbReference type="EMBL" id="MCR9037059.1"/>
    </source>
</evidence>
<name>A0ABT1ZA11_9ACTN</name>
<dbReference type="RefSeq" id="WP_258499495.1">
    <property type="nucleotide sequence ID" value="NZ_JANSKA010000006.1"/>
</dbReference>
<organism evidence="2 3">
    <name type="scientific">Tractidigestivibacter montrealensis</name>
    <dbReference type="NCBI Taxonomy" id="2972466"/>
    <lineage>
        <taxon>Bacteria</taxon>
        <taxon>Bacillati</taxon>
        <taxon>Actinomycetota</taxon>
        <taxon>Coriobacteriia</taxon>
        <taxon>Coriobacteriales</taxon>
        <taxon>Atopobiaceae</taxon>
        <taxon>Tractidigestivibacter</taxon>
    </lineage>
</organism>
<dbReference type="PANTHER" id="PTHR33164">
    <property type="entry name" value="TRANSCRIPTIONAL REGULATOR, MARR FAMILY"/>
    <property type="match status" value="1"/>
</dbReference>
<dbReference type="InterPro" id="IPR039422">
    <property type="entry name" value="MarR/SlyA-like"/>
</dbReference>
<feature type="domain" description="HTH marR-type" evidence="1">
    <location>
        <begin position="9"/>
        <end position="141"/>
    </location>
</feature>
<dbReference type="EMBL" id="JANSKA010000006">
    <property type="protein sequence ID" value="MCR9037059.1"/>
    <property type="molecule type" value="Genomic_DNA"/>
</dbReference>
<dbReference type="PANTHER" id="PTHR33164:SF43">
    <property type="entry name" value="HTH-TYPE TRANSCRIPTIONAL REPRESSOR YETL"/>
    <property type="match status" value="1"/>
</dbReference>
<accession>A0ABT1ZA11</accession>
<dbReference type="Proteomes" id="UP001204320">
    <property type="component" value="Unassembled WGS sequence"/>
</dbReference>
<reference evidence="2 3" key="1">
    <citation type="submission" date="2022-08" db="EMBL/GenBank/DDBJ databases">
        <title>Tractidigestivibacter montrealensis type strain KD21.</title>
        <authorList>
            <person name="Diop K."/>
            <person name="Richard C."/>
            <person name="Routy B."/>
        </authorList>
    </citation>
    <scope>NUCLEOTIDE SEQUENCE [LARGE SCALE GENOMIC DNA]</scope>
    <source>
        <strain evidence="2 3">KD21</strain>
    </source>
</reference>
<comment type="caution">
    <text evidence="2">The sequence shown here is derived from an EMBL/GenBank/DDBJ whole genome shotgun (WGS) entry which is preliminary data.</text>
</comment>
<proteinExistence type="predicted"/>
<gene>
    <name evidence="2" type="ORF">NVS32_08890</name>
</gene>
<dbReference type="PROSITE" id="PS50995">
    <property type="entry name" value="HTH_MARR_2"/>
    <property type="match status" value="1"/>
</dbReference>
<dbReference type="InterPro" id="IPR036390">
    <property type="entry name" value="WH_DNA-bd_sf"/>
</dbReference>
<dbReference type="InterPro" id="IPR036388">
    <property type="entry name" value="WH-like_DNA-bd_sf"/>
</dbReference>
<dbReference type="SUPFAM" id="SSF46785">
    <property type="entry name" value="Winged helix' DNA-binding domain"/>
    <property type="match status" value="1"/>
</dbReference>
<dbReference type="InterPro" id="IPR000835">
    <property type="entry name" value="HTH_MarR-typ"/>
</dbReference>
<keyword evidence="3" id="KW-1185">Reference proteome</keyword>
<sequence length="168" mass="18267">MANESETDWDELAQRLMTSIHALRAGHGTHSKDMEMRGEINALHALHHHPEGMTPTALARACQVSTARITKTLDQLEGRGLVERRASARDRRSVNVMLTEKGTTEVSRRIEEINSYVGGILSELGEDDAKELVRISGRLAQVVAARVKAAGCSRAGCPLEGDGADEAR</sequence>